<evidence type="ECO:0000313" key="2">
    <source>
        <dbReference type="EMBL" id="MDR6840494.1"/>
    </source>
</evidence>
<dbReference type="Gene3D" id="3.40.630.30">
    <property type="match status" value="1"/>
</dbReference>
<comment type="caution">
    <text evidence="2">The sequence shown here is derived from an EMBL/GenBank/DDBJ whole genome shotgun (WGS) entry which is preliminary data.</text>
</comment>
<evidence type="ECO:0000259" key="1">
    <source>
        <dbReference type="Pfam" id="PF13302"/>
    </source>
</evidence>
<gene>
    <name evidence="2" type="ORF">J2W94_000758</name>
</gene>
<dbReference type="Proteomes" id="UP001254759">
    <property type="component" value="Unassembled WGS sequence"/>
</dbReference>
<dbReference type="InterPro" id="IPR051531">
    <property type="entry name" value="N-acetyltransferase"/>
</dbReference>
<dbReference type="RefSeq" id="WP_310090377.1">
    <property type="nucleotide sequence ID" value="NZ_JAVDTT010000001.1"/>
</dbReference>
<proteinExistence type="predicted"/>
<dbReference type="InterPro" id="IPR000182">
    <property type="entry name" value="GNAT_dom"/>
</dbReference>
<dbReference type="InterPro" id="IPR016181">
    <property type="entry name" value="Acyl_CoA_acyltransferase"/>
</dbReference>
<accession>A0ABU1RNZ6</accession>
<dbReference type="Pfam" id="PF13302">
    <property type="entry name" value="Acetyltransf_3"/>
    <property type="match status" value="1"/>
</dbReference>
<sequence length="185" mass="20937">MSIFDLQLETERLVLRPPQAQDFEPWAAFIADEEASRYIGGVQPRSIAWRSFAAVFGAWHLQGFAFFSVIEKATGLWVGRLGPWQPEGWPGTEVGWSIAREHWGRGFAPEGARAATDWAFGHLGWSEVIHTIAEDNVNSKTVAAKLGSRFLRMGWLPAPHDEKPVEIWGQSREEWISHRNKESRA</sequence>
<feature type="domain" description="N-acetyltransferase" evidence="1">
    <location>
        <begin position="12"/>
        <end position="148"/>
    </location>
</feature>
<dbReference type="PANTHER" id="PTHR43792">
    <property type="entry name" value="GNAT FAMILY, PUTATIVE (AFU_ORTHOLOGUE AFUA_3G00765)-RELATED-RELATED"/>
    <property type="match status" value="1"/>
</dbReference>
<keyword evidence="3" id="KW-1185">Reference proteome</keyword>
<reference evidence="2 3" key="1">
    <citation type="submission" date="2023-07" db="EMBL/GenBank/DDBJ databases">
        <title>Sorghum-associated microbial communities from plants grown in Nebraska, USA.</title>
        <authorList>
            <person name="Schachtman D."/>
        </authorList>
    </citation>
    <scope>NUCLEOTIDE SEQUENCE [LARGE SCALE GENOMIC DNA]</scope>
    <source>
        <strain evidence="2 3">BE107</strain>
    </source>
</reference>
<organism evidence="2 3">
    <name type="scientific">Pseudoxanthomonas sacheonensis</name>
    <dbReference type="NCBI Taxonomy" id="443615"/>
    <lineage>
        <taxon>Bacteria</taxon>
        <taxon>Pseudomonadati</taxon>
        <taxon>Pseudomonadota</taxon>
        <taxon>Gammaproteobacteria</taxon>
        <taxon>Lysobacterales</taxon>
        <taxon>Lysobacteraceae</taxon>
        <taxon>Pseudoxanthomonas</taxon>
    </lineage>
</organism>
<name>A0ABU1RNZ6_9GAMM</name>
<dbReference type="PANTHER" id="PTHR43792:SF1">
    <property type="entry name" value="N-ACETYLTRANSFERASE DOMAIN-CONTAINING PROTEIN"/>
    <property type="match status" value="1"/>
</dbReference>
<dbReference type="SUPFAM" id="SSF55729">
    <property type="entry name" value="Acyl-CoA N-acyltransferases (Nat)"/>
    <property type="match status" value="1"/>
</dbReference>
<protein>
    <submittedName>
        <fullName evidence="2">RimJ/RimL family protein N-acetyltransferase</fullName>
    </submittedName>
</protein>
<evidence type="ECO:0000313" key="3">
    <source>
        <dbReference type="Proteomes" id="UP001254759"/>
    </source>
</evidence>
<dbReference type="EMBL" id="JAVDTT010000001">
    <property type="protein sequence ID" value="MDR6840494.1"/>
    <property type="molecule type" value="Genomic_DNA"/>
</dbReference>